<dbReference type="Proteomes" id="UP000630149">
    <property type="component" value="Unassembled WGS sequence"/>
</dbReference>
<dbReference type="NCBIfam" id="TIGR02532">
    <property type="entry name" value="IV_pilin_GFxxxE"/>
    <property type="match status" value="1"/>
</dbReference>
<sequence>MKAKGYTLIEMVIGIVLLGIVSATAGLFLTEAFRSYFAAKPILKVAGKANIAADALMREIKSAESISAIGSNSMSFVNQQGQSIVINLSGGNLSRSVNGGTAYTLCSGITGLTFSYFDASLGTTASASNVRFVTLAMTIAEEAIPFSLIAGTLVRKKL</sequence>
<gene>
    <name evidence="2" type="ORF">GCM10007966_12180</name>
</gene>
<evidence type="ECO:0000313" key="3">
    <source>
        <dbReference type="Proteomes" id="UP000630149"/>
    </source>
</evidence>
<protein>
    <recommendedName>
        <fullName evidence="4">Prepilin-type N-terminal cleavage/methylation domain-containing protein</fullName>
    </recommendedName>
</protein>
<evidence type="ECO:0008006" key="4">
    <source>
        <dbReference type="Google" id="ProtNLM"/>
    </source>
</evidence>
<proteinExistence type="predicted"/>
<dbReference type="InterPro" id="IPR012902">
    <property type="entry name" value="N_methyl_site"/>
</dbReference>
<keyword evidence="1" id="KW-0812">Transmembrane</keyword>
<comment type="caution">
    <text evidence="2">The sequence shown here is derived from an EMBL/GenBank/DDBJ whole genome shotgun (WGS) entry which is preliminary data.</text>
</comment>
<accession>A0A917JTJ4</accession>
<dbReference type="AlphaFoldDB" id="A0A917JTJ4"/>
<dbReference type="PROSITE" id="PS00409">
    <property type="entry name" value="PROKAR_NTER_METHYL"/>
    <property type="match status" value="1"/>
</dbReference>
<dbReference type="EMBL" id="BMOB01000004">
    <property type="protein sequence ID" value="GGI85144.1"/>
    <property type="molecule type" value="Genomic_DNA"/>
</dbReference>
<dbReference type="Pfam" id="PF07963">
    <property type="entry name" value="N_methyl"/>
    <property type="match status" value="1"/>
</dbReference>
<keyword evidence="1" id="KW-0472">Membrane</keyword>
<reference evidence="2" key="1">
    <citation type="journal article" date="2014" name="Int. J. Syst. Evol. Microbiol.">
        <title>Complete genome sequence of Corynebacterium casei LMG S-19264T (=DSM 44701T), isolated from a smear-ripened cheese.</title>
        <authorList>
            <consortium name="US DOE Joint Genome Institute (JGI-PGF)"/>
            <person name="Walter F."/>
            <person name="Albersmeier A."/>
            <person name="Kalinowski J."/>
            <person name="Ruckert C."/>
        </authorList>
    </citation>
    <scope>NUCLEOTIDE SEQUENCE</scope>
    <source>
        <strain evidence="2">JCM 13919</strain>
    </source>
</reference>
<reference evidence="2" key="2">
    <citation type="submission" date="2020-09" db="EMBL/GenBank/DDBJ databases">
        <authorList>
            <person name="Sun Q."/>
            <person name="Ohkuma M."/>
        </authorList>
    </citation>
    <scope>NUCLEOTIDE SEQUENCE</scope>
    <source>
        <strain evidence="2">JCM 13919</strain>
    </source>
</reference>
<organism evidence="2 3">
    <name type="scientific">Legionella impletisoli</name>
    <dbReference type="NCBI Taxonomy" id="343510"/>
    <lineage>
        <taxon>Bacteria</taxon>
        <taxon>Pseudomonadati</taxon>
        <taxon>Pseudomonadota</taxon>
        <taxon>Gammaproteobacteria</taxon>
        <taxon>Legionellales</taxon>
        <taxon>Legionellaceae</taxon>
        <taxon>Legionella</taxon>
    </lineage>
</organism>
<name>A0A917JTJ4_9GAMM</name>
<keyword evidence="1" id="KW-1133">Transmembrane helix</keyword>
<evidence type="ECO:0000313" key="2">
    <source>
        <dbReference type="EMBL" id="GGI85144.1"/>
    </source>
</evidence>
<keyword evidence="3" id="KW-1185">Reference proteome</keyword>
<feature type="transmembrane region" description="Helical" evidence="1">
    <location>
        <begin position="6"/>
        <end position="30"/>
    </location>
</feature>
<dbReference type="RefSeq" id="WP_131776629.1">
    <property type="nucleotide sequence ID" value="NZ_BMOB01000004.1"/>
</dbReference>
<evidence type="ECO:0000256" key="1">
    <source>
        <dbReference type="SAM" id="Phobius"/>
    </source>
</evidence>
<dbReference type="OrthoDB" id="9788802at2"/>